<accession>A0A0F8XXP1</accession>
<sequence>MTDENAKKKYAHLKYLIAGKMKTGNPVRDDLIVSDAERHLADLIKKRPNIDFEPKSKGKK</sequence>
<organism evidence="1">
    <name type="scientific">marine sediment metagenome</name>
    <dbReference type="NCBI Taxonomy" id="412755"/>
    <lineage>
        <taxon>unclassified sequences</taxon>
        <taxon>metagenomes</taxon>
        <taxon>ecological metagenomes</taxon>
    </lineage>
</organism>
<name>A0A0F8XXP1_9ZZZZ</name>
<reference evidence="1" key="1">
    <citation type="journal article" date="2015" name="Nature">
        <title>Complex archaea that bridge the gap between prokaryotes and eukaryotes.</title>
        <authorList>
            <person name="Spang A."/>
            <person name="Saw J.H."/>
            <person name="Jorgensen S.L."/>
            <person name="Zaremba-Niedzwiedzka K."/>
            <person name="Martijn J."/>
            <person name="Lind A.E."/>
            <person name="van Eijk R."/>
            <person name="Schleper C."/>
            <person name="Guy L."/>
            <person name="Ettema T.J."/>
        </authorList>
    </citation>
    <scope>NUCLEOTIDE SEQUENCE</scope>
</reference>
<comment type="caution">
    <text evidence="1">The sequence shown here is derived from an EMBL/GenBank/DDBJ whole genome shotgun (WGS) entry which is preliminary data.</text>
</comment>
<evidence type="ECO:0000313" key="1">
    <source>
        <dbReference type="EMBL" id="KKK66045.1"/>
    </source>
</evidence>
<dbReference type="EMBL" id="LAZR01060269">
    <property type="protein sequence ID" value="KKK66045.1"/>
    <property type="molecule type" value="Genomic_DNA"/>
</dbReference>
<proteinExistence type="predicted"/>
<gene>
    <name evidence="1" type="ORF">LCGC14_2968040</name>
</gene>
<protein>
    <submittedName>
        <fullName evidence="1">Uncharacterized protein</fullName>
    </submittedName>
</protein>
<dbReference type="AlphaFoldDB" id="A0A0F8XXP1"/>